<evidence type="ECO:0000313" key="5">
    <source>
        <dbReference type="EMBL" id="MCI5755019.1"/>
    </source>
</evidence>
<dbReference type="InterPro" id="IPR013785">
    <property type="entry name" value="Aldolase_TIM"/>
</dbReference>
<feature type="binding site" evidence="4">
    <location>
        <position position="203"/>
    </location>
    <ligand>
        <name>pyruvate</name>
        <dbReference type="ChEBI" id="CHEBI:15361"/>
    </ligand>
</feature>
<dbReference type="Pfam" id="PF00701">
    <property type="entry name" value="DHDPS"/>
    <property type="match status" value="1"/>
</dbReference>
<dbReference type="Gene3D" id="3.20.20.70">
    <property type="entry name" value="Aldolase class I"/>
    <property type="match status" value="1"/>
</dbReference>
<dbReference type="InterPro" id="IPR002220">
    <property type="entry name" value="DapA-like"/>
</dbReference>
<dbReference type="PANTHER" id="PTHR42849">
    <property type="entry name" value="N-ACETYLNEURAMINATE LYASE"/>
    <property type="match status" value="1"/>
</dbReference>
<dbReference type="GO" id="GO:0005829">
    <property type="term" value="C:cytosol"/>
    <property type="evidence" value="ECO:0007669"/>
    <property type="project" value="TreeGrafter"/>
</dbReference>
<dbReference type="GO" id="GO:0019262">
    <property type="term" value="P:N-acetylneuraminate catabolic process"/>
    <property type="evidence" value="ECO:0007669"/>
    <property type="project" value="TreeGrafter"/>
</dbReference>
<sequence>MKFKGIMPALVTPLTADGKVNTDAAQKLIEKLISEGADGFYIGGATGEGICMTPEEREVLAECTVCAVGGRAGTIIHIASTVFADAVRLARHAERIGADAISAIPPLFYPYSADEISEYYKKLAEAVHIPLIIYNNPGAGVSFTPEQIVRLFEVDNITGIKWTRPDYYSVMRIRDLTHGEMNIINGPDETLLQGLAAGADGGIGTTYNLMTPLYKRIYSLFGEGKMSEALELQTVADRVVALIAAHGTIPCTKALLECGGIEVGDAGFPFRVMSSEEKSAVYEKFRRIYVF</sequence>
<dbReference type="EMBL" id="JALEMU010000031">
    <property type="protein sequence ID" value="MCI5755019.1"/>
    <property type="molecule type" value="Genomic_DNA"/>
</dbReference>
<evidence type="ECO:0000256" key="4">
    <source>
        <dbReference type="PIRSR" id="PIRSR001365-2"/>
    </source>
</evidence>
<protein>
    <submittedName>
        <fullName evidence="5">Dihydrodipicolinate synthase family protein</fullName>
    </submittedName>
</protein>
<name>A0AAE3FFM3_9BACT</name>
<dbReference type="PANTHER" id="PTHR42849:SF1">
    <property type="entry name" value="N-ACETYLNEURAMINATE LYASE"/>
    <property type="match status" value="1"/>
</dbReference>
<comment type="similarity">
    <text evidence="2">Belongs to the DapA family.</text>
</comment>
<feature type="binding site" evidence="4">
    <location>
        <position position="46"/>
    </location>
    <ligand>
        <name>pyruvate</name>
        <dbReference type="ChEBI" id="CHEBI:15361"/>
    </ligand>
</feature>
<reference evidence="5 6" key="1">
    <citation type="submission" date="2022-03" db="EMBL/GenBank/DDBJ databases">
        <title>Metagenome-assembled genomes from swine fecal metagenomes.</title>
        <authorList>
            <person name="Holman D.B."/>
            <person name="Kommadath A."/>
        </authorList>
    </citation>
    <scope>NUCLEOTIDE SEQUENCE [LARGE SCALE GENOMIC DNA]</scope>
    <source>
        <strain evidence="5">SUG147</strain>
    </source>
</reference>
<evidence type="ECO:0000313" key="6">
    <source>
        <dbReference type="Proteomes" id="UP001139365"/>
    </source>
</evidence>
<evidence type="ECO:0000256" key="2">
    <source>
        <dbReference type="PIRNR" id="PIRNR001365"/>
    </source>
</evidence>
<dbReference type="AlphaFoldDB" id="A0AAE3FFM3"/>
<accession>A0AAE3FFM3</accession>
<feature type="active site" description="Schiff-base intermediate with substrate" evidence="3">
    <location>
        <position position="161"/>
    </location>
</feature>
<gene>
    <name evidence="5" type="ORF">MR241_01850</name>
</gene>
<dbReference type="PIRSF" id="PIRSF001365">
    <property type="entry name" value="DHDPS"/>
    <property type="match status" value="1"/>
</dbReference>
<feature type="active site" description="Proton donor/acceptor" evidence="3">
    <location>
        <position position="134"/>
    </location>
</feature>
<proteinExistence type="inferred from homology"/>
<dbReference type="PRINTS" id="PR00146">
    <property type="entry name" value="DHPICSNTHASE"/>
</dbReference>
<dbReference type="GO" id="GO:0008747">
    <property type="term" value="F:N-acetylneuraminate lyase activity"/>
    <property type="evidence" value="ECO:0007669"/>
    <property type="project" value="TreeGrafter"/>
</dbReference>
<evidence type="ECO:0000256" key="3">
    <source>
        <dbReference type="PIRSR" id="PIRSR001365-1"/>
    </source>
</evidence>
<dbReference type="SUPFAM" id="SSF51569">
    <property type="entry name" value="Aldolase"/>
    <property type="match status" value="1"/>
</dbReference>
<keyword evidence="1 2" id="KW-0456">Lyase</keyword>
<dbReference type="Proteomes" id="UP001139365">
    <property type="component" value="Unassembled WGS sequence"/>
</dbReference>
<organism evidence="5 6">
    <name type="scientific">Candidatus Colimorpha enterica</name>
    <dbReference type="NCBI Taxonomy" id="3083063"/>
    <lineage>
        <taxon>Bacteria</taxon>
        <taxon>Pseudomonadati</taxon>
        <taxon>Bacteroidota</taxon>
        <taxon>Bacteroidia</taxon>
        <taxon>Bacteroidales</taxon>
        <taxon>Candidatus Colimorpha</taxon>
    </lineage>
</organism>
<evidence type="ECO:0000256" key="1">
    <source>
        <dbReference type="ARBA" id="ARBA00023239"/>
    </source>
</evidence>
<dbReference type="SMART" id="SM01130">
    <property type="entry name" value="DHDPS"/>
    <property type="match status" value="1"/>
</dbReference>
<comment type="caution">
    <text evidence="5">The sequence shown here is derived from an EMBL/GenBank/DDBJ whole genome shotgun (WGS) entry which is preliminary data.</text>
</comment>